<dbReference type="AlphaFoldDB" id="N1PMD4"/>
<dbReference type="Proteomes" id="UP000016933">
    <property type="component" value="Unassembled WGS sequence"/>
</dbReference>
<dbReference type="OrthoDB" id="10541493at2759"/>
<protein>
    <submittedName>
        <fullName evidence="1">Uncharacterized protein</fullName>
    </submittedName>
</protein>
<reference evidence="1 2" key="2">
    <citation type="journal article" date="2012" name="PLoS Pathog.">
        <title>Diverse lifestyles and strategies of plant pathogenesis encoded in the genomes of eighteen Dothideomycetes fungi.</title>
        <authorList>
            <person name="Ohm R.A."/>
            <person name="Feau N."/>
            <person name="Henrissat B."/>
            <person name="Schoch C.L."/>
            <person name="Horwitz B.A."/>
            <person name="Barry K.W."/>
            <person name="Condon B.J."/>
            <person name="Copeland A.C."/>
            <person name="Dhillon B."/>
            <person name="Glaser F."/>
            <person name="Hesse C.N."/>
            <person name="Kosti I."/>
            <person name="LaButti K."/>
            <person name="Lindquist E.A."/>
            <person name="Lucas S."/>
            <person name="Salamov A.A."/>
            <person name="Bradshaw R.E."/>
            <person name="Ciuffetti L."/>
            <person name="Hamelin R.C."/>
            <person name="Kema G.H.J."/>
            <person name="Lawrence C."/>
            <person name="Scott J.A."/>
            <person name="Spatafora J.W."/>
            <person name="Turgeon B.G."/>
            <person name="de Wit P.J.G.M."/>
            <person name="Zhong S."/>
            <person name="Goodwin S.B."/>
            <person name="Grigoriev I.V."/>
        </authorList>
    </citation>
    <scope>NUCLEOTIDE SEQUENCE [LARGE SCALE GENOMIC DNA]</scope>
    <source>
        <strain evidence="2">NZE10 / CBS 128990</strain>
    </source>
</reference>
<evidence type="ECO:0000313" key="1">
    <source>
        <dbReference type="EMBL" id="EME44566.1"/>
    </source>
</evidence>
<evidence type="ECO:0000313" key="2">
    <source>
        <dbReference type="Proteomes" id="UP000016933"/>
    </source>
</evidence>
<accession>N1PMD4</accession>
<reference evidence="2" key="1">
    <citation type="journal article" date="2012" name="PLoS Genet.">
        <title>The genomes of the fungal plant pathogens Cladosporium fulvum and Dothistroma septosporum reveal adaptation to different hosts and lifestyles but also signatures of common ancestry.</title>
        <authorList>
            <person name="de Wit P.J.G.M."/>
            <person name="van der Burgt A."/>
            <person name="Oekmen B."/>
            <person name="Stergiopoulos I."/>
            <person name="Abd-Elsalam K.A."/>
            <person name="Aerts A.L."/>
            <person name="Bahkali A.H."/>
            <person name="Beenen H.G."/>
            <person name="Chettri P."/>
            <person name="Cox M.P."/>
            <person name="Datema E."/>
            <person name="de Vries R.P."/>
            <person name="Dhillon B."/>
            <person name="Ganley A.R."/>
            <person name="Griffiths S.A."/>
            <person name="Guo Y."/>
            <person name="Hamelin R.C."/>
            <person name="Henrissat B."/>
            <person name="Kabir M.S."/>
            <person name="Jashni M.K."/>
            <person name="Kema G."/>
            <person name="Klaubauf S."/>
            <person name="Lapidus A."/>
            <person name="Levasseur A."/>
            <person name="Lindquist E."/>
            <person name="Mehrabi R."/>
            <person name="Ohm R.A."/>
            <person name="Owen T.J."/>
            <person name="Salamov A."/>
            <person name="Schwelm A."/>
            <person name="Schijlen E."/>
            <person name="Sun H."/>
            <person name="van den Burg H.A."/>
            <person name="van Ham R.C.H.J."/>
            <person name="Zhang S."/>
            <person name="Goodwin S.B."/>
            <person name="Grigoriev I.V."/>
            <person name="Collemare J."/>
            <person name="Bradshaw R.E."/>
        </authorList>
    </citation>
    <scope>NUCLEOTIDE SEQUENCE [LARGE SCALE GENOMIC DNA]</scope>
    <source>
        <strain evidence="2">NZE10 / CBS 128990</strain>
    </source>
</reference>
<keyword evidence="2" id="KW-1185">Reference proteome</keyword>
<gene>
    <name evidence="1" type="ORF">DOTSEDRAFT_72125</name>
</gene>
<sequence>MILHGRTQVPFSRFRNELRRFGLTEAAAFLAGASNTQTLIQKLHQYALAECNRPHDHIYALLGISSNSGWLHVDYKLHVPQLYCAVAENYMMSGNGIANLMLATAKGIGHDLADWGSRWQHDRSNKQVDVPTTLCRASYHPDDYEKVDTVSSTGSIMCRKLSNHDGILVIRGWTVPRCELEHSHEQVTCRKVRLLRSEGDAT</sequence>
<organism evidence="1 2">
    <name type="scientific">Dothistroma septosporum (strain NZE10 / CBS 128990)</name>
    <name type="common">Red band needle blight fungus</name>
    <name type="synonym">Mycosphaerella pini</name>
    <dbReference type="NCBI Taxonomy" id="675120"/>
    <lineage>
        <taxon>Eukaryota</taxon>
        <taxon>Fungi</taxon>
        <taxon>Dikarya</taxon>
        <taxon>Ascomycota</taxon>
        <taxon>Pezizomycotina</taxon>
        <taxon>Dothideomycetes</taxon>
        <taxon>Dothideomycetidae</taxon>
        <taxon>Mycosphaerellales</taxon>
        <taxon>Mycosphaerellaceae</taxon>
        <taxon>Dothistroma</taxon>
    </lineage>
</organism>
<proteinExistence type="predicted"/>
<name>N1PMD4_DOTSN</name>
<dbReference type="HOGENOM" id="CLU_1354586_0_0_1"/>
<dbReference type="EMBL" id="KB446539">
    <property type="protein sequence ID" value="EME44566.1"/>
    <property type="molecule type" value="Genomic_DNA"/>
</dbReference>